<gene>
    <name evidence="3" type="ORF">VSF3289_03864</name>
    <name evidence="4" type="ORF">VSF3289_03872</name>
</gene>
<sequence length="523" mass="59351">MNDFLLFKFPFRKDVVLVMGDCGFLDFEALAKKTGLKISAGSIEFAVNAGKGSDVHDLYCPYQTIPSSFTEIACKAFDSDPRANTYWPYLELKASPAKVMQGHNVYGSESLRLGVEYMLDALATSQPELFDLLDVGLGEIVRIDCTYSISMKSKDVLRQTLKALGNISNRSIRPARNVDYDSSVYFNKASKNSPDTGRTKELVIYSKSDEVEAQARELERKKRKDNTSRYDKVLDALNNPELRQFASCRLRFEGRAKKRFIMREVGSCNIWKVIRHAEQFEQINGYPFCEYLFKSLFKDLFDAVSGEELEIYNDDKIKQLLRLTYQTTTPKGNISYATADRIYGFYTRLCDRGWSEVKGAMNKASFYRNVKELQAIGLSRADLQQLSEGERMPLSQILTFDFDKQRPADYVEPVSPFADSKDPSYLGVAFGVTPRLSHEVGLSNDPVTLLMERLGVGEDFDIEPFIEGVEVPVTPRESLSLVIWPDGEMTLTLHKQRQFKPNKITALLNPEPEKGYLSIIDSQ</sequence>
<protein>
    <submittedName>
        <fullName evidence="4">Replication-associated protein G2P</fullName>
    </submittedName>
</protein>
<feature type="domain" description="Replication-associated protein G2P N-terminal" evidence="1">
    <location>
        <begin position="1"/>
        <end position="281"/>
    </location>
</feature>
<dbReference type="InterPro" id="IPR022688">
    <property type="entry name" value="G2P_C"/>
</dbReference>
<dbReference type="Pfam" id="PF05144">
    <property type="entry name" value="Phage_CRI"/>
    <property type="match status" value="1"/>
</dbReference>
<evidence type="ECO:0000313" key="3">
    <source>
        <dbReference type="EMBL" id="ODS04725.1"/>
    </source>
</evidence>
<dbReference type="AlphaFoldDB" id="A0A1E3WFY9"/>
<dbReference type="InterPro" id="IPR006516">
    <property type="entry name" value="G2P"/>
</dbReference>
<organism evidence="4 5">
    <name type="scientific">Vibrio scophthalmi</name>
    <dbReference type="NCBI Taxonomy" id="45658"/>
    <lineage>
        <taxon>Bacteria</taxon>
        <taxon>Pseudomonadati</taxon>
        <taxon>Pseudomonadota</taxon>
        <taxon>Gammaproteobacteria</taxon>
        <taxon>Vibrionales</taxon>
        <taxon>Vibrionaceae</taxon>
        <taxon>Vibrio</taxon>
    </lineage>
</organism>
<dbReference type="EMBL" id="MDCJ01000007">
    <property type="protein sequence ID" value="ODS04725.1"/>
    <property type="molecule type" value="Genomic_DNA"/>
</dbReference>
<dbReference type="Pfam" id="PF05155">
    <property type="entry name" value="G2P_X_C"/>
    <property type="match status" value="1"/>
</dbReference>
<proteinExistence type="predicted"/>
<evidence type="ECO:0000313" key="5">
    <source>
        <dbReference type="Proteomes" id="UP000095131"/>
    </source>
</evidence>
<dbReference type="GO" id="GO:0006260">
    <property type="term" value="P:DNA replication"/>
    <property type="evidence" value="ECO:0007669"/>
    <property type="project" value="InterPro"/>
</dbReference>
<comment type="caution">
    <text evidence="4">The sequence shown here is derived from an EMBL/GenBank/DDBJ whole genome shotgun (WGS) entry which is preliminary data.</text>
</comment>
<name>A0A1E3WFY9_9VIBR</name>
<feature type="domain" description="Replication-associated protein G2P C-terminal" evidence="2">
    <location>
        <begin position="329"/>
        <end position="415"/>
    </location>
</feature>
<reference evidence="4 5" key="1">
    <citation type="submission" date="2016-08" db="EMBL/GenBank/DDBJ databases">
        <title>Genome sequencing of Vibrio scophthalmi strain FP3289, an isolated from Paralichthys olivaceus.</title>
        <authorList>
            <person name="Han H.-J."/>
        </authorList>
    </citation>
    <scope>NUCLEOTIDE SEQUENCE [LARGE SCALE GENOMIC DNA]</scope>
    <source>
        <strain evidence="4 5">FP3289</strain>
    </source>
</reference>
<dbReference type="RefSeq" id="WP_069447859.1">
    <property type="nucleotide sequence ID" value="NZ_MDCJ01000007.1"/>
</dbReference>
<dbReference type="PATRIC" id="fig|45658.8.peg.3838"/>
<evidence type="ECO:0000259" key="2">
    <source>
        <dbReference type="Pfam" id="PF05155"/>
    </source>
</evidence>
<dbReference type="InterPro" id="IPR022686">
    <property type="entry name" value="G2P_N"/>
</dbReference>
<dbReference type="OrthoDB" id="8479364at2"/>
<evidence type="ECO:0000259" key="1">
    <source>
        <dbReference type="Pfam" id="PF05144"/>
    </source>
</evidence>
<dbReference type="Proteomes" id="UP000095131">
    <property type="component" value="Unassembled WGS sequence"/>
</dbReference>
<dbReference type="EMBL" id="MDCJ01000007">
    <property type="protein sequence ID" value="ODS04733.1"/>
    <property type="molecule type" value="Genomic_DNA"/>
</dbReference>
<dbReference type="NCBIfam" id="TIGR01629">
    <property type="entry name" value="rep_II_X"/>
    <property type="match status" value="1"/>
</dbReference>
<accession>A0A1E3WFY9</accession>
<evidence type="ECO:0000313" key="4">
    <source>
        <dbReference type="EMBL" id="ODS04733.1"/>
    </source>
</evidence>